<gene>
    <name evidence="2" type="ORF">FD21_GL001476</name>
</gene>
<name>A0A0R2C5U2_9LACO</name>
<dbReference type="PATRIC" id="fig|1133569.4.peg.1618"/>
<dbReference type="GO" id="GO:0045127">
    <property type="term" value="F:N-acetylglucosamine kinase activity"/>
    <property type="evidence" value="ECO:0007669"/>
    <property type="project" value="InterPro"/>
</dbReference>
<evidence type="ECO:0000259" key="1">
    <source>
        <dbReference type="Pfam" id="PF01869"/>
    </source>
</evidence>
<comment type="caution">
    <text evidence="2">The sequence shown here is derived from an EMBL/GenBank/DDBJ whole genome shotgun (WGS) entry which is preliminary data.</text>
</comment>
<keyword evidence="2" id="KW-0808">Transferase</keyword>
<proteinExistence type="predicted"/>
<evidence type="ECO:0000313" key="2">
    <source>
        <dbReference type="EMBL" id="KRM86656.1"/>
    </source>
</evidence>
<sequence>MNVTSGPGNILLNQNQTLKNLSSVITQIKHKLDPAECTQILIGIAGIETSGNAAQITADFNQTFGIPTNVINDALLALINGLEGQDGTLIISGTGSVIYGRQGKKIYRVGGWGNLLGDQGSAYKIVENFFKIALNDFDRGKTNRSQIQSDLLNIFAVDSMTAAVRKYYQLKRPEIASLAVKVAQKATQKHTGAIKAILNQANLLALQAETMFNNFEKSYPKKVALAGSVLTNNQLFKKRISSVLLEKHPDLKFLIAGGDNSRAVIFWNAKGSM</sequence>
<feature type="domain" description="ATPase BadF/BadG/BcrA/BcrD type" evidence="1">
    <location>
        <begin position="13"/>
        <end position="242"/>
    </location>
</feature>
<dbReference type="AlphaFoldDB" id="A0A0R2C5U2"/>
<keyword evidence="2" id="KW-0418">Kinase</keyword>
<evidence type="ECO:0000313" key="3">
    <source>
        <dbReference type="Proteomes" id="UP000051576"/>
    </source>
</evidence>
<dbReference type="InterPro" id="IPR043129">
    <property type="entry name" value="ATPase_NBD"/>
</dbReference>
<dbReference type="Pfam" id="PF01869">
    <property type="entry name" value="BcrAD_BadFG"/>
    <property type="match status" value="1"/>
</dbReference>
<dbReference type="Proteomes" id="UP000051576">
    <property type="component" value="Unassembled WGS sequence"/>
</dbReference>
<dbReference type="InterPro" id="IPR002731">
    <property type="entry name" value="ATPase_BadF"/>
</dbReference>
<reference evidence="2 3" key="1">
    <citation type="journal article" date="2015" name="Genome Announc.">
        <title>Expanding the biotechnology potential of lactobacilli through comparative genomics of 213 strains and associated genera.</title>
        <authorList>
            <person name="Sun Z."/>
            <person name="Harris H.M."/>
            <person name="McCann A."/>
            <person name="Guo C."/>
            <person name="Argimon S."/>
            <person name="Zhang W."/>
            <person name="Yang X."/>
            <person name="Jeffery I.B."/>
            <person name="Cooney J.C."/>
            <person name="Kagawa T.F."/>
            <person name="Liu W."/>
            <person name="Song Y."/>
            <person name="Salvetti E."/>
            <person name="Wrobel A."/>
            <person name="Rasinkangas P."/>
            <person name="Parkhill J."/>
            <person name="Rea M.C."/>
            <person name="O'Sullivan O."/>
            <person name="Ritari J."/>
            <person name="Douillard F.P."/>
            <person name="Paul Ross R."/>
            <person name="Yang R."/>
            <person name="Briner A.E."/>
            <person name="Felis G.E."/>
            <person name="de Vos W.M."/>
            <person name="Barrangou R."/>
            <person name="Klaenhammer T.R."/>
            <person name="Caufield P.W."/>
            <person name="Cui Y."/>
            <person name="Zhang H."/>
            <person name="O'Toole P.W."/>
        </authorList>
    </citation>
    <scope>NUCLEOTIDE SEQUENCE [LARGE SCALE GENOMIC DNA]</scope>
    <source>
        <strain evidence="2 3">DSM 20605</strain>
    </source>
</reference>
<protein>
    <submittedName>
        <fullName evidence="2">N-acetylglucosamine kinase</fullName>
    </submittedName>
</protein>
<organism evidence="2 3">
    <name type="scientific">Liquorilactobacillus vini DSM 20605</name>
    <dbReference type="NCBI Taxonomy" id="1133569"/>
    <lineage>
        <taxon>Bacteria</taxon>
        <taxon>Bacillati</taxon>
        <taxon>Bacillota</taxon>
        <taxon>Bacilli</taxon>
        <taxon>Lactobacillales</taxon>
        <taxon>Lactobacillaceae</taxon>
        <taxon>Liquorilactobacillus</taxon>
    </lineage>
</organism>
<dbReference type="eggNOG" id="COG2971">
    <property type="taxonomic scope" value="Bacteria"/>
</dbReference>
<keyword evidence="3" id="KW-1185">Reference proteome</keyword>
<dbReference type="InterPro" id="IPR039758">
    <property type="entry name" value="NAGK-like"/>
</dbReference>
<dbReference type="Gene3D" id="3.30.420.40">
    <property type="match status" value="2"/>
</dbReference>
<accession>A0A0R2C5U2</accession>
<dbReference type="SUPFAM" id="SSF53067">
    <property type="entry name" value="Actin-like ATPase domain"/>
    <property type="match status" value="1"/>
</dbReference>
<dbReference type="STRING" id="1133569.FD21_GL001476"/>
<dbReference type="PANTHER" id="PTHR12862:SF0">
    <property type="entry name" value="N-ACETYL-D-GLUCOSAMINE KINASE"/>
    <property type="match status" value="1"/>
</dbReference>
<dbReference type="EMBL" id="AYYX01000044">
    <property type="protein sequence ID" value="KRM86656.1"/>
    <property type="molecule type" value="Genomic_DNA"/>
</dbReference>
<dbReference type="PANTHER" id="PTHR12862">
    <property type="entry name" value="BADF TYPE ATPASE DOMAIN-CONTAINING PROTEIN"/>
    <property type="match status" value="1"/>
</dbReference>